<evidence type="ECO:0000313" key="2">
    <source>
        <dbReference type="EMBL" id="KDQ57222.1"/>
    </source>
</evidence>
<organism evidence="2 3">
    <name type="scientific">Jaapia argillacea MUCL 33604</name>
    <dbReference type="NCBI Taxonomy" id="933084"/>
    <lineage>
        <taxon>Eukaryota</taxon>
        <taxon>Fungi</taxon>
        <taxon>Dikarya</taxon>
        <taxon>Basidiomycota</taxon>
        <taxon>Agaricomycotina</taxon>
        <taxon>Agaricomycetes</taxon>
        <taxon>Agaricomycetidae</taxon>
        <taxon>Jaapiales</taxon>
        <taxon>Jaapiaceae</taxon>
        <taxon>Jaapia</taxon>
    </lineage>
</organism>
<reference evidence="3" key="1">
    <citation type="journal article" date="2014" name="Proc. Natl. Acad. Sci. U.S.A.">
        <title>Extensive sampling of basidiomycete genomes demonstrates inadequacy of the white-rot/brown-rot paradigm for wood decay fungi.</title>
        <authorList>
            <person name="Riley R."/>
            <person name="Salamov A.A."/>
            <person name="Brown D.W."/>
            <person name="Nagy L.G."/>
            <person name="Floudas D."/>
            <person name="Held B.W."/>
            <person name="Levasseur A."/>
            <person name="Lombard V."/>
            <person name="Morin E."/>
            <person name="Otillar R."/>
            <person name="Lindquist E.A."/>
            <person name="Sun H."/>
            <person name="LaButti K.M."/>
            <person name="Schmutz J."/>
            <person name="Jabbour D."/>
            <person name="Luo H."/>
            <person name="Baker S.E."/>
            <person name="Pisabarro A.G."/>
            <person name="Walton J.D."/>
            <person name="Blanchette R.A."/>
            <person name="Henrissat B."/>
            <person name="Martin F."/>
            <person name="Cullen D."/>
            <person name="Hibbett D.S."/>
            <person name="Grigoriev I.V."/>
        </authorList>
    </citation>
    <scope>NUCLEOTIDE SEQUENCE [LARGE SCALE GENOMIC DNA]</scope>
    <source>
        <strain evidence="3">MUCL 33604</strain>
    </source>
</reference>
<gene>
    <name evidence="2" type="ORF">JAAARDRAFT_35831</name>
</gene>
<protein>
    <submittedName>
        <fullName evidence="2">Uncharacterized protein</fullName>
    </submittedName>
</protein>
<evidence type="ECO:0000313" key="3">
    <source>
        <dbReference type="Proteomes" id="UP000027265"/>
    </source>
</evidence>
<accession>A0A067Q146</accession>
<feature type="region of interest" description="Disordered" evidence="1">
    <location>
        <begin position="25"/>
        <end position="53"/>
    </location>
</feature>
<dbReference type="EMBL" id="KL197720">
    <property type="protein sequence ID" value="KDQ57222.1"/>
    <property type="molecule type" value="Genomic_DNA"/>
</dbReference>
<sequence length="53" mass="5782">MEIQDGIPKWEGHKGDTRLMEEISDAEGTMPKYKGKKEDGVGAGTGEGMDGKW</sequence>
<dbReference type="InParanoid" id="A0A067Q146"/>
<keyword evidence="3" id="KW-1185">Reference proteome</keyword>
<dbReference type="HOGENOM" id="CLU_3069000_0_0_1"/>
<evidence type="ECO:0000256" key="1">
    <source>
        <dbReference type="SAM" id="MobiDB-lite"/>
    </source>
</evidence>
<name>A0A067Q146_9AGAM</name>
<feature type="compositionally biased region" description="Gly residues" evidence="1">
    <location>
        <begin position="41"/>
        <end position="53"/>
    </location>
</feature>
<dbReference type="Proteomes" id="UP000027265">
    <property type="component" value="Unassembled WGS sequence"/>
</dbReference>
<proteinExistence type="predicted"/>
<dbReference type="AlphaFoldDB" id="A0A067Q146"/>